<evidence type="ECO:0000313" key="2">
    <source>
        <dbReference type="Proteomes" id="UP000324222"/>
    </source>
</evidence>
<reference evidence="1 2" key="1">
    <citation type="submission" date="2019-05" db="EMBL/GenBank/DDBJ databases">
        <title>Another draft genome of Portunus trituberculatus and its Hox gene families provides insights of decapod evolution.</title>
        <authorList>
            <person name="Jeong J.-H."/>
            <person name="Song I."/>
            <person name="Kim S."/>
            <person name="Choi T."/>
            <person name="Kim D."/>
            <person name="Ryu S."/>
            <person name="Kim W."/>
        </authorList>
    </citation>
    <scope>NUCLEOTIDE SEQUENCE [LARGE SCALE GENOMIC DNA]</scope>
    <source>
        <tissue evidence="1">Muscle</tissue>
    </source>
</reference>
<sequence length="78" mass="8690">MNLVRHVRKGGGQAASVWAEQPSGRDAHRHSILLALARAVLRSSWCHLEYKFEITRLHGIAARAGLCPVAYSEVKTRK</sequence>
<accession>A0A5B7FVD7</accession>
<organism evidence="1 2">
    <name type="scientific">Portunus trituberculatus</name>
    <name type="common">Swimming crab</name>
    <name type="synonym">Neptunus trituberculatus</name>
    <dbReference type="NCBI Taxonomy" id="210409"/>
    <lineage>
        <taxon>Eukaryota</taxon>
        <taxon>Metazoa</taxon>
        <taxon>Ecdysozoa</taxon>
        <taxon>Arthropoda</taxon>
        <taxon>Crustacea</taxon>
        <taxon>Multicrustacea</taxon>
        <taxon>Malacostraca</taxon>
        <taxon>Eumalacostraca</taxon>
        <taxon>Eucarida</taxon>
        <taxon>Decapoda</taxon>
        <taxon>Pleocyemata</taxon>
        <taxon>Brachyura</taxon>
        <taxon>Eubrachyura</taxon>
        <taxon>Portunoidea</taxon>
        <taxon>Portunidae</taxon>
        <taxon>Portuninae</taxon>
        <taxon>Portunus</taxon>
    </lineage>
</organism>
<dbReference type="AlphaFoldDB" id="A0A5B7FVD7"/>
<dbReference type="Proteomes" id="UP000324222">
    <property type="component" value="Unassembled WGS sequence"/>
</dbReference>
<keyword evidence="2" id="KW-1185">Reference proteome</keyword>
<name>A0A5B7FVD7_PORTR</name>
<evidence type="ECO:0000313" key="1">
    <source>
        <dbReference type="EMBL" id="MPC51451.1"/>
    </source>
</evidence>
<gene>
    <name evidence="1" type="ORF">E2C01_045297</name>
</gene>
<dbReference type="EMBL" id="VSRR010010187">
    <property type="protein sequence ID" value="MPC51451.1"/>
    <property type="molecule type" value="Genomic_DNA"/>
</dbReference>
<proteinExistence type="predicted"/>
<comment type="caution">
    <text evidence="1">The sequence shown here is derived from an EMBL/GenBank/DDBJ whole genome shotgun (WGS) entry which is preliminary data.</text>
</comment>
<protein>
    <submittedName>
        <fullName evidence="1">Uncharacterized protein</fullName>
    </submittedName>
</protein>